<dbReference type="GO" id="GO:0050660">
    <property type="term" value="F:flavin adenine dinucleotide binding"/>
    <property type="evidence" value="ECO:0007669"/>
    <property type="project" value="InterPro"/>
</dbReference>
<accession>A0A7W7Z2R5</accession>
<evidence type="ECO:0000259" key="7">
    <source>
        <dbReference type="PROSITE" id="PS00623"/>
    </source>
</evidence>
<dbReference type="InterPro" id="IPR036188">
    <property type="entry name" value="FAD/NAD-bd_sf"/>
</dbReference>
<dbReference type="SUPFAM" id="SSF54373">
    <property type="entry name" value="FAD-linked reductases, C-terminal domain"/>
    <property type="match status" value="1"/>
</dbReference>
<feature type="domain" description="Glucose-methanol-choline oxidoreductase N-terminal" evidence="8">
    <location>
        <begin position="256"/>
        <end position="270"/>
    </location>
</feature>
<name>A0A7W7Z2R5_9BRAD</name>
<reference evidence="9 10" key="1">
    <citation type="submission" date="2020-08" db="EMBL/GenBank/DDBJ databases">
        <title>Genomic Encyclopedia of Type Strains, Phase IV (KMG-IV): sequencing the most valuable type-strain genomes for metagenomic binning, comparative biology and taxonomic classification.</title>
        <authorList>
            <person name="Goeker M."/>
        </authorList>
    </citation>
    <scope>NUCLEOTIDE SEQUENCE [LARGE SCALE GENOMIC DNA]</scope>
    <source>
        <strain evidence="9 10">DSM 12706</strain>
    </source>
</reference>
<sequence length="538" mass="57878">MSVTRQFDYLIVGGGSAGCVLANRLSADGRHQVALLEAGGPGGHPSFHLPVGYVWNRAHPRGNWLYRTEPEPSSGDRAILWPRGKVLGGSSAINGLLYIRGQPHDYDAWRDLGNPGWGFADVLPYFRKAEDQARGADAFHGAGGPLGVSDPTVRHPLSDAYIAAAVEAGLTPLDDFNRDRQAGAGYFQLTVRNGLRSSTANAYLKPVRGRDNLHVVTHAHAMRLTFDGRRATGVVAVRGGQTETYSARREVIVAAGAIGSPALLQHSGVGAADHLRSLDIEVIADLPGVGQNLQDHYMVSLTYAVRRLGSFNETTRGWRLVREILRYAASRRGLLTLSAAQINVFLPTISDPDNPDVQFHVMPATFDFETGKVETEPGLTCGVCQLRPNSRGTILISQPDPRAAPAIRPGYLTDDRDKAVLLEGLRFARHIAAQKALAGVAAERLPGSGVTTDSDLLEFARRTGKTLYHPVGTCKMGRDADAVVDSELRVHGVQGLRVVDASVMPTLVSGNTNAPTIMIAERASDLILQSVRIPELQA</sequence>
<feature type="domain" description="Glucose-methanol-choline oxidoreductase N-terminal" evidence="7">
    <location>
        <begin position="84"/>
        <end position="107"/>
    </location>
</feature>
<dbReference type="PROSITE" id="PS00623">
    <property type="entry name" value="GMC_OXRED_1"/>
    <property type="match status" value="1"/>
</dbReference>
<dbReference type="Pfam" id="PF05199">
    <property type="entry name" value="GMC_oxred_C"/>
    <property type="match status" value="1"/>
</dbReference>
<keyword evidence="9" id="KW-0560">Oxidoreductase</keyword>
<dbReference type="Gene3D" id="3.50.50.60">
    <property type="entry name" value="FAD/NAD(P)-binding domain"/>
    <property type="match status" value="1"/>
</dbReference>
<dbReference type="Proteomes" id="UP000542353">
    <property type="component" value="Unassembled WGS sequence"/>
</dbReference>
<dbReference type="GO" id="GO:0008812">
    <property type="term" value="F:choline dehydrogenase activity"/>
    <property type="evidence" value="ECO:0007669"/>
    <property type="project" value="UniProtKB-EC"/>
</dbReference>
<dbReference type="EMBL" id="JACHIH010000007">
    <property type="protein sequence ID" value="MBB5046884.1"/>
    <property type="molecule type" value="Genomic_DNA"/>
</dbReference>
<dbReference type="EC" id="1.1.99.1" evidence="9"/>
<feature type="binding site" evidence="5">
    <location>
        <position position="86"/>
    </location>
    <ligand>
        <name>FAD</name>
        <dbReference type="ChEBI" id="CHEBI:57692"/>
    </ligand>
</feature>
<evidence type="ECO:0000313" key="9">
    <source>
        <dbReference type="EMBL" id="MBB5046884.1"/>
    </source>
</evidence>
<evidence type="ECO:0000256" key="1">
    <source>
        <dbReference type="ARBA" id="ARBA00001974"/>
    </source>
</evidence>
<keyword evidence="3 6" id="KW-0285">Flavoprotein</keyword>
<dbReference type="Pfam" id="PF00732">
    <property type="entry name" value="GMC_oxred_N"/>
    <property type="match status" value="1"/>
</dbReference>
<dbReference type="Gene3D" id="3.30.560.10">
    <property type="entry name" value="Glucose Oxidase, domain 3"/>
    <property type="match status" value="1"/>
</dbReference>
<proteinExistence type="inferred from homology"/>
<keyword evidence="10" id="KW-1185">Reference proteome</keyword>
<dbReference type="InterPro" id="IPR012132">
    <property type="entry name" value="GMC_OxRdtase"/>
</dbReference>
<evidence type="ECO:0000256" key="5">
    <source>
        <dbReference type="PIRSR" id="PIRSR000137-2"/>
    </source>
</evidence>
<dbReference type="PROSITE" id="PS51257">
    <property type="entry name" value="PROKAR_LIPOPROTEIN"/>
    <property type="match status" value="1"/>
</dbReference>
<gene>
    <name evidence="9" type="ORF">HNR60_001633</name>
</gene>
<comment type="caution">
    <text evidence="9">The sequence shown here is derived from an EMBL/GenBank/DDBJ whole genome shotgun (WGS) entry which is preliminary data.</text>
</comment>
<dbReference type="InterPro" id="IPR000172">
    <property type="entry name" value="GMC_OxRdtase_N"/>
</dbReference>
<dbReference type="PROSITE" id="PS00624">
    <property type="entry name" value="GMC_OXRED_2"/>
    <property type="match status" value="1"/>
</dbReference>
<evidence type="ECO:0000256" key="3">
    <source>
        <dbReference type="ARBA" id="ARBA00022630"/>
    </source>
</evidence>
<comment type="cofactor">
    <cofactor evidence="1 5">
        <name>FAD</name>
        <dbReference type="ChEBI" id="CHEBI:57692"/>
    </cofactor>
</comment>
<evidence type="ECO:0000259" key="8">
    <source>
        <dbReference type="PROSITE" id="PS00624"/>
    </source>
</evidence>
<dbReference type="PIRSF" id="PIRSF000137">
    <property type="entry name" value="Alcohol_oxidase"/>
    <property type="match status" value="1"/>
</dbReference>
<comment type="similarity">
    <text evidence="2 6">Belongs to the GMC oxidoreductase family.</text>
</comment>
<organism evidence="9 10">
    <name type="scientific">Rhodopseudomonas rhenobacensis</name>
    <dbReference type="NCBI Taxonomy" id="87461"/>
    <lineage>
        <taxon>Bacteria</taxon>
        <taxon>Pseudomonadati</taxon>
        <taxon>Pseudomonadota</taxon>
        <taxon>Alphaproteobacteria</taxon>
        <taxon>Hyphomicrobiales</taxon>
        <taxon>Nitrobacteraceae</taxon>
        <taxon>Rhodopseudomonas</taxon>
    </lineage>
</organism>
<dbReference type="PANTHER" id="PTHR11552">
    <property type="entry name" value="GLUCOSE-METHANOL-CHOLINE GMC OXIDOREDUCTASE"/>
    <property type="match status" value="1"/>
</dbReference>
<dbReference type="SUPFAM" id="SSF51905">
    <property type="entry name" value="FAD/NAD(P)-binding domain"/>
    <property type="match status" value="1"/>
</dbReference>
<keyword evidence="4 5" id="KW-0274">FAD</keyword>
<dbReference type="InterPro" id="IPR007867">
    <property type="entry name" value="GMC_OxRtase_C"/>
</dbReference>
<dbReference type="PANTHER" id="PTHR11552:SF147">
    <property type="entry name" value="CHOLINE DEHYDROGENASE, MITOCHONDRIAL"/>
    <property type="match status" value="1"/>
</dbReference>
<dbReference type="AlphaFoldDB" id="A0A7W7Z2R5"/>
<protein>
    <submittedName>
        <fullName evidence="9">Choline dehydrogenase</fullName>
        <ecNumber evidence="9">1.1.99.1</ecNumber>
    </submittedName>
</protein>
<evidence type="ECO:0000256" key="2">
    <source>
        <dbReference type="ARBA" id="ARBA00010790"/>
    </source>
</evidence>
<evidence type="ECO:0000256" key="4">
    <source>
        <dbReference type="ARBA" id="ARBA00022827"/>
    </source>
</evidence>
<evidence type="ECO:0000256" key="6">
    <source>
        <dbReference type="RuleBase" id="RU003968"/>
    </source>
</evidence>
<evidence type="ECO:0000313" key="10">
    <source>
        <dbReference type="Proteomes" id="UP000542353"/>
    </source>
</evidence>